<dbReference type="InterPro" id="IPR000868">
    <property type="entry name" value="Isochorismatase-like_dom"/>
</dbReference>
<dbReference type="RefSeq" id="WP_379575569.1">
    <property type="nucleotide sequence ID" value="NZ_JBHUFV010000043.1"/>
</dbReference>
<dbReference type="Gene3D" id="3.40.50.850">
    <property type="entry name" value="Isochorismatase-like"/>
    <property type="match status" value="1"/>
</dbReference>
<evidence type="ECO:0000313" key="3">
    <source>
        <dbReference type="Proteomes" id="UP001597368"/>
    </source>
</evidence>
<keyword evidence="3" id="KW-1185">Reference proteome</keyword>
<dbReference type="EMBL" id="JBHUFV010000043">
    <property type="protein sequence ID" value="MFD1935452.1"/>
    <property type="molecule type" value="Genomic_DNA"/>
</dbReference>
<comment type="caution">
    <text evidence="2">The sequence shown here is derived from an EMBL/GenBank/DDBJ whole genome shotgun (WGS) entry which is preliminary data.</text>
</comment>
<gene>
    <name evidence="2" type="ORF">ACFSKW_28660</name>
</gene>
<sequence>MVWVTCERLTYVPFTPDDAAVLLIDHQVGTIGWVGSADHDELRANTVRLAKTVKALGMPTVLTTSMEDQVQGPLIPDLEQIMPAEYFARIQRTGVVNAMADPTFAAAVKNTGRRRLIVAGVTTDVCVVYPVLSALADGYEVQVVVDASGSLSPVSDEMALRRMERSGAVLNTTRPLLAELADNWAGPAGQAVLGVHAELEAQR</sequence>
<protein>
    <submittedName>
        <fullName evidence="2">Isochorismatase family protein</fullName>
    </submittedName>
</protein>
<proteinExistence type="predicted"/>
<dbReference type="InterPro" id="IPR053152">
    <property type="entry name" value="Hydrolase_YcaC-like"/>
</dbReference>
<dbReference type="PANTHER" id="PTHR43559">
    <property type="entry name" value="HYDROLASE YCAC-RELATED"/>
    <property type="match status" value="1"/>
</dbReference>
<accession>A0ABW4T276</accession>
<dbReference type="PANTHER" id="PTHR43559:SF3">
    <property type="entry name" value="HYDROLASE YCAC-RELATED"/>
    <property type="match status" value="1"/>
</dbReference>
<organism evidence="2 3">
    <name type="scientific">Nonomuraea mangrovi</name>
    <dbReference type="NCBI Taxonomy" id="2316207"/>
    <lineage>
        <taxon>Bacteria</taxon>
        <taxon>Bacillati</taxon>
        <taxon>Actinomycetota</taxon>
        <taxon>Actinomycetes</taxon>
        <taxon>Streptosporangiales</taxon>
        <taxon>Streptosporangiaceae</taxon>
        <taxon>Nonomuraea</taxon>
    </lineage>
</organism>
<dbReference type="InterPro" id="IPR036380">
    <property type="entry name" value="Isochorismatase-like_sf"/>
</dbReference>
<dbReference type="Pfam" id="PF00857">
    <property type="entry name" value="Isochorismatase"/>
    <property type="match status" value="1"/>
</dbReference>
<dbReference type="Proteomes" id="UP001597368">
    <property type="component" value="Unassembled WGS sequence"/>
</dbReference>
<feature type="domain" description="Isochorismatase-like" evidence="1">
    <location>
        <begin position="20"/>
        <end position="173"/>
    </location>
</feature>
<evidence type="ECO:0000313" key="2">
    <source>
        <dbReference type="EMBL" id="MFD1935452.1"/>
    </source>
</evidence>
<dbReference type="SUPFAM" id="SSF52499">
    <property type="entry name" value="Isochorismatase-like hydrolases"/>
    <property type="match status" value="1"/>
</dbReference>
<evidence type="ECO:0000259" key="1">
    <source>
        <dbReference type="Pfam" id="PF00857"/>
    </source>
</evidence>
<reference evidence="3" key="1">
    <citation type="journal article" date="2019" name="Int. J. Syst. Evol. Microbiol.">
        <title>The Global Catalogue of Microorganisms (GCM) 10K type strain sequencing project: providing services to taxonomists for standard genome sequencing and annotation.</title>
        <authorList>
            <consortium name="The Broad Institute Genomics Platform"/>
            <consortium name="The Broad Institute Genome Sequencing Center for Infectious Disease"/>
            <person name="Wu L."/>
            <person name="Ma J."/>
        </authorList>
    </citation>
    <scope>NUCLEOTIDE SEQUENCE [LARGE SCALE GENOMIC DNA]</scope>
    <source>
        <strain evidence="3">ICMP 6774ER</strain>
    </source>
</reference>
<name>A0ABW4T276_9ACTN</name>